<keyword evidence="6" id="KW-1185">Reference proteome</keyword>
<protein>
    <submittedName>
        <fullName evidence="5">4'-phosphopantetheinyl transferase</fullName>
    </submittedName>
</protein>
<accession>A0ABV5WZF5</accession>
<evidence type="ECO:0000256" key="1">
    <source>
        <dbReference type="ARBA" id="ARBA00022679"/>
    </source>
</evidence>
<dbReference type="PRINTS" id="PR01399">
    <property type="entry name" value="ENTSNTHTASED"/>
</dbReference>
<evidence type="ECO:0000259" key="3">
    <source>
        <dbReference type="Pfam" id="PF01648"/>
    </source>
</evidence>
<name>A0ABV5WZF5_9MICO</name>
<comment type="caution">
    <text evidence="5">The sequence shown here is derived from an EMBL/GenBank/DDBJ whole genome shotgun (WGS) entry which is preliminary data.</text>
</comment>
<dbReference type="SUPFAM" id="SSF56214">
    <property type="entry name" value="4'-phosphopantetheinyl transferase"/>
    <property type="match status" value="1"/>
</dbReference>
<evidence type="ECO:0000256" key="2">
    <source>
        <dbReference type="SAM" id="MobiDB-lite"/>
    </source>
</evidence>
<dbReference type="PANTHER" id="PTHR38096:SF1">
    <property type="entry name" value="ENTEROBACTIN SYNTHASE COMPONENT D"/>
    <property type="match status" value="1"/>
</dbReference>
<feature type="domain" description="4'-phosphopantetheinyl transferase" evidence="3">
    <location>
        <begin position="113"/>
        <end position="189"/>
    </location>
</feature>
<dbReference type="EMBL" id="JBHMAU010000003">
    <property type="protein sequence ID" value="MFB9774902.1"/>
    <property type="molecule type" value="Genomic_DNA"/>
</dbReference>
<dbReference type="Gene3D" id="3.90.470.20">
    <property type="entry name" value="4'-phosphopantetheinyl transferase domain"/>
    <property type="match status" value="1"/>
</dbReference>
<evidence type="ECO:0000259" key="4">
    <source>
        <dbReference type="Pfam" id="PF17837"/>
    </source>
</evidence>
<dbReference type="InterPro" id="IPR041354">
    <property type="entry name" value="4PPT_N"/>
</dbReference>
<dbReference type="InterPro" id="IPR037143">
    <property type="entry name" value="4-PPantetheinyl_Trfase_dom_sf"/>
</dbReference>
<evidence type="ECO:0000313" key="5">
    <source>
        <dbReference type="EMBL" id="MFB9774902.1"/>
    </source>
</evidence>
<keyword evidence="1 5" id="KW-0808">Transferase</keyword>
<dbReference type="RefSeq" id="WP_376837572.1">
    <property type="nucleotide sequence ID" value="NZ_JBHMAU010000003.1"/>
</dbReference>
<dbReference type="Pfam" id="PF01648">
    <property type="entry name" value="ACPS"/>
    <property type="match status" value="1"/>
</dbReference>
<dbReference type="InterPro" id="IPR003542">
    <property type="entry name" value="Enbac_synth_compD-like"/>
</dbReference>
<sequence length="283" mass="30990">MTAESAPLHERGFDALLPSCVSTSHRLNDDGVEDILPPEQAAVAGVVQARRDEFRTGRHCAREALTQLGLPNTAIPAGPHREPLWPPAIVGSITHCDGCGAAAVAHHSEIHALGIDVETHEPLPPGVLTEVALPDEQSEVRDLLERLPMIRWDRVLFSMQETIYKTWFPLHLRWLSFTDCRVRIDPRRGTFSAKVLIESGPVWPTDVHGAWETDDRFIRTAAWIPADSPDSTAGLRQHRHDADTAADLQLRPLVVAGHDIPLHPASHPPAVHDNVASSGSGQP</sequence>
<dbReference type="InterPro" id="IPR008278">
    <property type="entry name" value="4-PPantetheinyl_Trfase_dom"/>
</dbReference>
<feature type="domain" description="4'-phosphopantetheinyl transferase N-terminal" evidence="4">
    <location>
        <begin position="39"/>
        <end position="105"/>
    </location>
</feature>
<organism evidence="5 6">
    <name type="scientific">Brevibacterium otitidis</name>
    <dbReference type="NCBI Taxonomy" id="53364"/>
    <lineage>
        <taxon>Bacteria</taxon>
        <taxon>Bacillati</taxon>
        <taxon>Actinomycetota</taxon>
        <taxon>Actinomycetes</taxon>
        <taxon>Micrococcales</taxon>
        <taxon>Brevibacteriaceae</taxon>
        <taxon>Brevibacterium</taxon>
    </lineage>
</organism>
<evidence type="ECO:0000313" key="6">
    <source>
        <dbReference type="Proteomes" id="UP001589707"/>
    </source>
</evidence>
<gene>
    <name evidence="5" type="ORF">ACFFN1_00415</name>
</gene>
<reference evidence="5 6" key="1">
    <citation type="submission" date="2024-09" db="EMBL/GenBank/DDBJ databases">
        <authorList>
            <person name="Sun Q."/>
            <person name="Mori K."/>
        </authorList>
    </citation>
    <scope>NUCLEOTIDE SEQUENCE [LARGE SCALE GENOMIC DNA]</scope>
    <source>
        <strain evidence="5 6">JCM 11683</strain>
    </source>
</reference>
<dbReference type="PANTHER" id="PTHR38096">
    <property type="entry name" value="ENTEROBACTIN SYNTHASE COMPONENT D"/>
    <property type="match status" value="1"/>
</dbReference>
<dbReference type="Pfam" id="PF17837">
    <property type="entry name" value="4PPT_N"/>
    <property type="match status" value="1"/>
</dbReference>
<dbReference type="GO" id="GO:0016740">
    <property type="term" value="F:transferase activity"/>
    <property type="evidence" value="ECO:0007669"/>
    <property type="project" value="UniProtKB-KW"/>
</dbReference>
<feature type="region of interest" description="Disordered" evidence="2">
    <location>
        <begin position="261"/>
        <end position="283"/>
    </location>
</feature>
<dbReference type="Proteomes" id="UP001589707">
    <property type="component" value="Unassembled WGS sequence"/>
</dbReference>
<proteinExistence type="predicted"/>